<feature type="compositionally biased region" description="Acidic residues" evidence="1">
    <location>
        <begin position="45"/>
        <end position="58"/>
    </location>
</feature>
<dbReference type="Proteomes" id="UP000887540">
    <property type="component" value="Unplaced"/>
</dbReference>
<dbReference type="WBParaSite" id="ACRNAN_scaffold10261.g8906.t1">
    <property type="protein sequence ID" value="ACRNAN_scaffold10261.g8906.t1"/>
    <property type="gene ID" value="ACRNAN_scaffold10261.g8906"/>
</dbReference>
<sequence length="94" mass="10709">MADDEVLVNGHLDGEENDEFHDAAEDVNLVKKNISQEAPSGDLENGVDNDEPVDEDRTEDQVSGVFIFSFFMQHFSIEIYHSREFSQVSEFFAH</sequence>
<reference evidence="3" key="1">
    <citation type="submission" date="2022-11" db="UniProtKB">
        <authorList>
            <consortium name="WormBaseParasite"/>
        </authorList>
    </citation>
    <scope>IDENTIFICATION</scope>
</reference>
<feature type="region of interest" description="Disordered" evidence="1">
    <location>
        <begin position="1"/>
        <end position="58"/>
    </location>
</feature>
<keyword evidence="2" id="KW-1185">Reference proteome</keyword>
<evidence type="ECO:0000313" key="3">
    <source>
        <dbReference type="WBParaSite" id="ACRNAN_scaffold10261.g8906.t1"/>
    </source>
</evidence>
<proteinExistence type="predicted"/>
<name>A0A914CFA2_9BILA</name>
<protein>
    <submittedName>
        <fullName evidence="3">Uncharacterized protein</fullName>
    </submittedName>
</protein>
<evidence type="ECO:0000256" key="1">
    <source>
        <dbReference type="SAM" id="MobiDB-lite"/>
    </source>
</evidence>
<dbReference type="AlphaFoldDB" id="A0A914CFA2"/>
<evidence type="ECO:0000313" key="2">
    <source>
        <dbReference type="Proteomes" id="UP000887540"/>
    </source>
</evidence>
<accession>A0A914CFA2</accession>
<organism evidence="2 3">
    <name type="scientific">Acrobeloides nanus</name>
    <dbReference type="NCBI Taxonomy" id="290746"/>
    <lineage>
        <taxon>Eukaryota</taxon>
        <taxon>Metazoa</taxon>
        <taxon>Ecdysozoa</taxon>
        <taxon>Nematoda</taxon>
        <taxon>Chromadorea</taxon>
        <taxon>Rhabditida</taxon>
        <taxon>Tylenchina</taxon>
        <taxon>Cephalobomorpha</taxon>
        <taxon>Cephaloboidea</taxon>
        <taxon>Cephalobidae</taxon>
        <taxon>Acrobeloides</taxon>
    </lineage>
</organism>